<dbReference type="NCBIfam" id="NF047752">
    <property type="entry name" value="MntA_antitoxin"/>
    <property type="match status" value="1"/>
</dbReference>
<dbReference type="PANTHER" id="PTHR43852:SF3">
    <property type="entry name" value="NUCLEOTIDYLTRANSFERASE"/>
    <property type="match status" value="1"/>
</dbReference>
<sequence length="119" mass="13737">MGVKSGRLSYGTEYQTALSDIDFAVLFDKKLGIAEEAAFLSRLSEILGTDRVDLVNLNKAPLNLQFRAISEGKIIYERDYITTCDYMEKVMDLYQDYAIDLHYFYREYDKALKEAYTDG</sequence>
<dbReference type="Pfam" id="PF18765">
    <property type="entry name" value="Polbeta"/>
    <property type="match status" value="1"/>
</dbReference>
<dbReference type="AlphaFoldDB" id="A0A0L6W094"/>
<dbReference type="InterPro" id="IPR052930">
    <property type="entry name" value="TA_antitoxin_MntA"/>
</dbReference>
<evidence type="ECO:0000259" key="1">
    <source>
        <dbReference type="Pfam" id="PF18765"/>
    </source>
</evidence>
<proteinExistence type="predicted"/>
<dbReference type="InterPro" id="IPR041633">
    <property type="entry name" value="Polbeta"/>
</dbReference>
<dbReference type="EMBL" id="LGTE01000019">
    <property type="protein sequence ID" value="KNZ68930.1"/>
    <property type="molecule type" value="Genomic_DNA"/>
</dbReference>
<dbReference type="RefSeq" id="WP_052218544.1">
    <property type="nucleotide sequence ID" value="NZ_LGTE01000019.1"/>
</dbReference>
<dbReference type="PATRIC" id="fig|281456.6.peg.2562"/>
<dbReference type="PANTHER" id="PTHR43852">
    <property type="entry name" value="NUCLEOTIDYLTRANSFERASE"/>
    <property type="match status" value="1"/>
</dbReference>
<dbReference type="InterPro" id="IPR043519">
    <property type="entry name" value="NT_sf"/>
</dbReference>
<reference evidence="3" key="1">
    <citation type="submission" date="2015-07" db="EMBL/GenBank/DDBJ databases">
        <title>Complete Genome of Thermincola ferriacetica strain Z-0001T.</title>
        <authorList>
            <person name="Lusk B."/>
            <person name="Badalamenti J.P."/>
            <person name="Parameswaran P."/>
            <person name="Bond D.R."/>
            <person name="Torres C.I."/>
        </authorList>
    </citation>
    <scope>NUCLEOTIDE SEQUENCE [LARGE SCALE GENOMIC DNA]</scope>
    <source>
        <strain evidence="3">Z-0001</strain>
    </source>
</reference>
<organism evidence="2 3">
    <name type="scientific">Thermincola ferriacetica</name>
    <dbReference type="NCBI Taxonomy" id="281456"/>
    <lineage>
        <taxon>Bacteria</taxon>
        <taxon>Bacillati</taxon>
        <taxon>Bacillota</taxon>
        <taxon>Clostridia</taxon>
        <taxon>Eubacteriales</taxon>
        <taxon>Thermincolaceae</taxon>
        <taxon>Thermincola</taxon>
    </lineage>
</organism>
<protein>
    <submittedName>
        <fullName evidence="2">DNA polymerase beta domain-containing protein region</fullName>
    </submittedName>
</protein>
<keyword evidence="3" id="KW-1185">Reference proteome</keyword>
<gene>
    <name evidence="2" type="ORF">Tfer_2419</name>
</gene>
<dbReference type="SUPFAM" id="SSF81301">
    <property type="entry name" value="Nucleotidyltransferase"/>
    <property type="match status" value="1"/>
</dbReference>
<evidence type="ECO:0000313" key="2">
    <source>
        <dbReference type="EMBL" id="KNZ68930.1"/>
    </source>
</evidence>
<feature type="domain" description="Polymerase beta nucleotidyltransferase" evidence="1">
    <location>
        <begin position="9"/>
        <end position="79"/>
    </location>
</feature>
<dbReference type="CDD" id="cd05403">
    <property type="entry name" value="NT_KNTase_like"/>
    <property type="match status" value="1"/>
</dbReference>
<evidence type="ECO:0000313" key="3">
    <source>
        <dbReference type="Proteomes" id="UP000037175"/>
    </source>
</evidence>
<name>A0A0L6W094_9FIRM</name>
<dbReference type="Gene3D" id="3.30.460.10">
    <property type="entry name" value="Beta Polymerase, domain 2"/>
    <property type="match status" value="1"/>
</dbReference>
<dbReference type="Proteomes" id="UP000037175">
    <property type="component" value="Unassembled WGS sequence"/>
</dbReference>
<accession>A0A0L6W094</accession>
<comment type="caution">
    <text evidence="2">The sequence shown here is derived from an EMBL/GenBank/DDBJ whole genome shotgun (WGS) entry which is preliminary data.</text>
</comment>